<evidence type="ECO:0000313" key="2">
    <source>
        <dbReference type="EMBL" id="SFT43975.1"/>
    </source>
</evidence>
<dbReference type="OrthoDB" id="103154at2"/>
<dbReference type="STRING" id="477690.SAMN05216474_0578"/>
<dbReference type="InterPro" id="IPR011486">
    <property type="entry name" value="BBP2"/>
</dbReference>
<keyword evidence="1" id="KW-0732">Signal</keyword>
<gene>
    <name evidence="2" type="ORF">SAMN05216474_0578</name>
</gene>
<dbReference type="EMBL" id="FPAS01000001">
    <property type="protein sequence ID" value="SFT43975.1"/>
    <property type="molecule type" value="Genomic_DNA"/>
</dbReference>
<keyword evidence="3" id="KW-1185">Reference proteome</keyword>
<dbReference type="RefSeq" id="WP_090246114.1">
    <property type="nucleotide sequence ID" value="NZ_FPAS01000001.1"/>
</dbReference>
<evidence type="ECO:0000256" key="1">
    <source>
        <dbReference type="SAM" id="SignalP"/>
    </source>
</evidence>
<feature type="signal peptide" evidence="1">
    <location>
        <begin position="1"/>
        <end position="19"/>
    </location>
</feature>
<organism evidence="2 3">
    <name type="scientific">Lishizhenia tianjinensis</name>
    <dbReference type="NCBI Taxonomy" id="477690"/>
    <lineage>
        <taxon>Bacteria</taxon>
        <taxon>Pseudomonadati</taxon>
        <taxon>Bacteroidota</taxon>
        <taxon>Flavobacteriia</taxon>
        <taxon>Flavobacteriales</taxon>
        <taxon>Crocinitomicaceae</taxon>
        <taxon>Lishizhenia</taxon>
    </lineage>
</organism>
<protein>
    <submittedName>
        <fullName evidence="2">Putative beta-barrel porin-2, OmpL-like. bbp2</fullName>
    </submittedName>
</protein>
<proteinExistence type="predicted"/>
<feature type="chain" id="PRO_5014809213" evidence="1">
    <location>
        <begin position="20"/>
        <end position="364"/>
    </location>
</feature>
<accession>A0A1I6Y047</accession>
<sequence>MKIKHILLLLGMAPMPLMAQQDSTNLSWKSKPSISLMGYVDTYYAYDFNEPSTGPRQNFIYNFNRHNEFNINLGLIQLEVEHDKYRAQLGFQTGTYPQDNYTPEQELMSNINSASVGISLDKSNKWWLDAGVFPSNLGFESAMSIKNWTLSRSLVAESSPYYLAGSKLSFTPSEKWSYTFLVSNGWQKIRRTPNNSLPSFGSQVVYTPKANIELNWSTYVGPEGDDASREMRYFNNLFAILNKDKKWSWILGLDAGFQENQGIWAAPVLISRVKLSPASSLAFRAEYFGDAGNIIISQPFSLQTEIFGFSVNYDYRPVENVALRFEARYFEGGEYFSFSNVDGAYSNNLCLLASLAIQLDKKWK</sequence>
<name>A0A1I6Y047_9FLAO</name>
<dbReference type="Proteomes" id="UP000236454">
    <property type="component" value="Unassembled WGS sequence"/>
</dbReference>
<dbReference type="Pfam" id="PF07642">
    <property type="entry name" value="BBP2"/>
    <property type="match status" value="1"/>
</dbReference>
<reference evidence="2 3" key="1">
    <citation type="submission" date="2016-10" db="EMBL/GenBank/DDBJ databases">
        <authorList>
            <person name="de Groot N.N."/>
        </authorList>
    </citation>
    <scope>NUCLEOTIDE SEQUENCE [LARGE SCALE GENOMIC DNA]</scope>
    <source>
        <strain evidence="2 3">CGMCC 1.7005</strain>
    </source>
</reference>
<evidence type="ECO:0000313" key="3">
    <source>
        <dbReference type="Proteomes" id="UP000236454"/>
    </source>
</evidence>
<dbReference type="AlphaFoldDB" id="A0A1I6Y047"/>